<name>A0A835MW23_9ROSI</name>
<feature type="domain" description="F-box" evidence="1">
    <location>
        <begin position="30"/>
        <end position="65"/>
    </location>
</feature>
<dbReference type="PANTHER" id="PTHR35546">
    <property type="entry name" value="F-BOX PROTEIN INTERACTION DOMAIN PROTEIN-RELATED"/>
    <property type="match status" value="1"/>
</dbReference>
<dbReference type="InterPro" id="IPR001810">
    <property type="entry name" value="F-box_dom"/>
</dbReference>
<proteinExistence type="predicted"/>
<dbReference type="AlphaFoldDB" id="A0A835MW23"/>
<evidence type="ECO:0000259" key="1">
    <source>
        <dbReference type="Pfam" id="PF00646"/>
    </source>
</evidence>
<dbReference type="OrthoDB" id="1511720at2759"/>
<evidence type="ECO:0000313" key="3">
    <source>
        <dbReference type="Proteomes" id="UP000657918"/>
    </source>
</evidence>
<dbReference type="InterPro" id="IPR036047">
    <property type="entry name" value="F-box-like_dom_sf"/>
</dbReference>
<dbReference type="Proteomes" id="UP000657918">
    <property type="component" value="Unassembled WGS sequence"/>
</dbReference>
<evidence type="ECO:0000313" key="2">
    <source>
        <dbReference type="EMBL" id="KAF9681022.1"/>
    </source>
</evidence>
<dbReference type="EMBL" id="JADGMS010000006">
    <property type="protein sequence ID" value="KAF9681022.1"/>
    <property type="molecule type" value="Genomic_DNA"/>
</dbReference>
<dbReference type="InterPro" id="IPR055290">
    <property type="entry name" value="At3g26010-like"/>
</dbReference>
<dbReference type="SUPFAM" id="SSF81383">
    <property type="entry name" value="F-box domain"/>
    <property type="match status" value="1"/>
</dbReference>
<dbReference type="PANTHER" id="PTHR35546:SF25">
    <property type="entry name" value="F-BOX DOMAIN-CONTAINING PROTEIN"/>
    <property type="match status" value="1"/>
</dbReference>
<dbReference type="Pfam" id="PF00646">
    <property type="entry name" value="F-box"/>
    <property type="match status" value="1"/>
</dbReference>
<reference evidence="2 3" key="1">
    <citation type="submission" date="2020-10" db="EMBL/GenBank/DDBJ databases">
        <title>Plant Genome Project.</title>
        <authorList>
            <person name="Zhang R.-G."/>
        </authorList>
    </citation>
    <scope>NUCLEOTIDE SEQUENCE [LARGE SCALE GENOMIC DNA]</scope>
    <source>
        <strain evidence="2">FAFU-HL-1</strain>
        <tissue evidence="2">Leaf</tissue>
    </source>
</reference>
<gene>
    <name evidence="2" type="ORF">SADUNF_Sadunf06G0182400</name>
</gene>
<comment type="caution">
    <text evidence="2">The sequence shown here is derived from an EMBL/GenBank/DDBJ whole genome shotgun (WGS) entry which is preliminary data.</text>
</comment>
<protein>
    <recommendedName>
        <fullName evidence="1">F-box domain-containing protein</fullName>
    </recommendedName>
</protein>
<keyword evidence="3" id="KW-1185">Reference proteome</keyword>
<organism evidence="2 3">
    <name type="scientific">Salix dunnii</name>
    <dbReference type="NCBI Taxonomy" id="1413687"/>
    <lineage>
        <taxon>Eukaryota</taxon>
        <taxon>Viridiplantae</taxon>
        <taxon>Streptophyta</taxon>
        <taxon>Embryophyta</taxon>
        <taxon>Tracheophyta</taxon>
        <taxon>Spermatophyta</taxon>
        <taxon>Magnoliopsida</taxon>
        <taxon>eudicotyledons</taxon>
        <taxon>Gunneridae</taxon>
        <taxon>Pentapetalae</taxon>
        <taxon>rosids</taxon>
        <taxon>fabids</taxon>
        <taxon>Malpighiales</taxon>
        <taxon>Salicaceae</taxon>
        <taxon>Saliceae</taxon>
        <taxon>Salix</taxon>
    </lineage>
</organism>
<sequence>MEEMRIEGELEKMSGQRESSAAGKAIAGCQDLMQGIFSRLPPQSMARCKSVSKQWLSWLSSKYFLTQKQAKNLTLVGFYYNSSYNTYQGCCLVPPLPTLLPQDDSHGTRRGILAPLNSSNGLILLYNSYLGKGNSSFIVYDPSHADYITLPIAPSLVEKPDTSLRIKRFLVYGFAFDPYSINPNFTVAELSDDGGSIRVNIYSSISNTWTTGNYPAIEPVDNFMLSGPSVFYRGALHWLLEPSGVIAYTIRSKKLHEFTSVPGDSAYVDDEGYCNCVRKMMDSGRDGYSQCKCTCRYLGESVDHLIYVRATGDAEFSVWTLDDYYRSIWSPRHCIVISNLPADSLFYGKFLAFDRKDVNVIFFRLQRQIFSYNQITAQLKEICSIQKEYGDDDICSGFILPYEVSTIPPPSGMPRTKAATGIAVEKSRNTYASVNRPENTRILVYCHEGNAELARAITLTHQPEFTWIPAYNFLRPFRRFFNVTSSDDHHMHLASSAYNDCVRAEASVYGFLGGRKPSPKFMKRYSCSLNFHMAKMNSSRNILQSRVLVDFSGHDRLLNSLE</sequence>
<accession>A0A835MW23</accession>